<name>F8NME2_SERL9</name>
<feature type="region of interest" description="Disordered" evidence="1">
    <location>
        <begin position="1"/>
        <end position="47"/>
    </location>
</feature>
<reference evidence="2" key="1">
    <citation type="submission" date="2011-04" db="EMBL/GenBank/DDBJ databases">
        <title>Evolution of plant cell wall degrading machinery underlies the functional diversity of forest fungi.</title>
        <authorList>
            <consortium name="US DOE Joint Genome Institute (JGI-PGF)"/>
            <person name="Eastwood D.C."/>
            <person name="Floudas D."/>
            <person name="Binder M."/>
            <person name="Majcherczyk A."/>
            <person name="Schneider P."/>
            <person name="Aerts A."/>
            <person name="Asiegbu F.O."/>
            <person name="Baker S.E."/>
            <person name="Barry K."/>
            <person name="Bendiksby M."/>
            <person name="Blumentritt M."/>
            <person name="Coutinho P.M."/>
            <person name="Cullen D."/>
            <person name="Cullen D."/>
            <person name="Gathman A."/>
            <person name="Goodell B."/>
            <person name="Henrissat B."/>
            <person name="Ihrmark K."/>
            <person name="Kauserud H."/>
            <person name="Kohler A."/>
            <person name="LaButti K."/>
            <person name="Lapidus A."/>
            <person name="Lavin J.L."/>
            <person name="Lee Y.-H."/>
            <person name="Lindquist E."/>
            <person name="Lilly W."/>
            <person name="Lucas S."/>
            <person name="Morin E."/>
            <person name="Murat C."/>
            <person name="Oguiza J.A."/>
            <person name="Park J."/>
            <person name="Pisabarro A.G."/>
            <person name="Riley R."/>
            <person name="Rosling A."/>
            <person name="Salamov A."/>
            <person name="Schmidt O."/>
            <person name="Schmutz J."/>
            <person name="Skrede I."/>
            <person name="Stenlid J."/>
            <person name="Wiebenga A."/>
            <person name="Xie X."/>
            <person name="Kues U."/>
            <person name="Hibbett D.S."/>
            <person name="Hoffmeister D."/>
            <person name="Hogberg N."/>
            <person name="Martin F."/>
            <person name="Grigoriev I.V."/>
            <person name="Watkinson S.C."/>
        </authorList>
    </citation>
    <scope>NUCLEOTIDE SEQUENCE</scope>
    <source>
        <strain evidence="2">S7.9</strain>
    </source>
</reference>
<proteinExistence type="predicted"/>
<evidence type="ECO:0000313" key="2">
    <source>
        <dbReference type="EMBL" id="EGO27876.1"/>
    </source>
</evidence>
<dbReference type="EMBL" id="GL945431">
    <property type="protein sequence ID" value="EGO27876.1"/>
    <property type="molecule type" value="Genomic_DNA"/>
</dbReference>
<dbReference type="HOGENOM" id="CLU_2518813_0_0_1"/>
<dbReference type="AlphaFoldDB" id="F8NME2"/>
<protein>
    <submittedName>
        <fullName evidence="2">Uncharacterized protein</fullName>
    </submittedName>
</protein>
<dbReference type="GeneID" id="18811057"/>
<sequence>MATAGAYSATASMASTASTASALPLPLPLPQPPHVLQKRVSRDSTLPREDTLSEFLQKAKERASAVRAPEIISASTSTTLPVPPP</sequence>
<accession>F8NME2</accession>
<gene>
    <name evidence="2" type="ORF">SERLADRAFT_383561</name>
</gene>
<organism>
    <name type="scientific">Serpula lacrymans var. lacrymans (strain S7.9)</name>
    <name type="common">Dry rot fungus</name>
    <dbReference type="NCBI Taxonomy" id="578457"/>
    <lineage>
        <taxon>Eukaryota</taxon>
        <taxon>Fungi</taxon>
        <taxon>Dikarya</taxon>
        <taxon>Basidiomycota</taxon>
        <taxon>Agaricomycotina</taxon>
        <taxon>Agaricomycetes</taxon>
        <taxon>Agaricomycetidae</taxon>
        <taxon>Boletales</taxon>
        <taxon>Coniophorineae</taxon>
        <taxon>Serpulaceae</taxon>
        <taxon>Serpula</taxon>
    </lineage>
</organism>
<feature type="compositionally biased region" description="Low complexity" evidence="1">
    <location>
        <begin position="1"/>
        <end position="24"/>
    </location>
</feature>
<dbReference type="Proteomes" id="UP000008064">
    <property type="component" value="Unassembled WGS sequence"/>
</dbReference>
<dbReference type="KEGG" id="sla:SERLADRAFT_383561"/>
<feature type="non-terminal residue" evidence="2">
    <location>
        <position position="85"/>
    </location>
</feature>
<dbReference type="RefSeq" id="XP_007315967.1">
    <property type="nucleotide sequence ID" value="XM_007315905.1"/>
</dbReference>
<evidence type="ECO:0000256" key="1">
    <source>
        <dbReference type="SAM" id="MobiDB-lite"/>
    </source>
</evidence>